<evidence type="ECO:0000313" key="3">
    <source>
        <dbReference type="EMBL" id="CRY93847.1"/>
    </source>
</evidence>
<dbReference type="GO" id="GO:0003916">
    <property type="term" value="F:DNA topoisomerase activity"/>
    <property type="evidence" value="ECO:0007669"/>
    <property type="project" value="InterPro"/>
</dbReference>
<evidence type="ECO:0000259" key="1">
    <source>
        <dbReference type="Pfam" id="PF01719"/>
    </source>
</evidence>
<accession>A0A0H5QCJ6</accession>
<reference evidence="3" key="2">
    <citation type="submission" date="2015-07" db="EMBL/GenBank/DDBJ databases">
        <title>Plasmids, circular viruses and viroids from rat gut.</title>
        <authorList>
            <person name="Jorgensen T.J."/>
            <person name="Hansen M.A."/>
            <person name="Xu Z."/>
            <person name="Tabak M.A."/>
            <person name="Sorensen S.J."/>
            <person name="Hansen L.H."/>
        </authorList>
    </citation>
    <scope>NUCLEOTIDE SEQUENCE</scope>
    <source>
        <plasmid evidence="3">pRGRH0081</plasmid>
    </source>
</reference>
<dbReference type="Gene3D" id="3.40.1310.30">
    <property type="match status" value="1"/>
</dbReference>
<evidence type="ECO:0000259" key="2">
    <source>
        <dbReference type="Pfam" id="PF21861"/>
    </source>
</evidence>
<proteinExistence type="predicted"/>
<reference evidence="3" key="1">
    <citation type="submission" date="2015-06" db="EMBL/GenBank/DDBJ databases">
        <authorList>
            <person name="Joergensen T."/>
        </authorList>
    </citation>
    <scope>NUCLEOTIDE SEQUENCE</scope>
    <source>
        <plasmid evidence="3">pRGRH0081</plasmid>
    </source>
</reference>
<name>A0A0H5QCJ6_9ZZZZ</name>
<feature type="domain" description="Replication protein RepB C-terminal" evidence="2">
    <location>
        <begin position="140"/>
        <end position="190"/>
    </location>
</feature>
<dbReference type="Pfam" id="PF21861">
    <property type="entry name" value="RepB_C"/>
    <property type="match status" value="1"/>
</dbReference>
<dbReference type="InterPro" id="IPR053923">
    <property type="entry name" value="RepB_C"/>
</dbReference>
<organism evidence="3">
    <name type="scientific">uncultured prokaryote</name>
    <dbReference type="NCBI Taxonomy" id="198431"/>
    <lineage>
        <taxon>unclassified sequences</taxon>
        <taxon>environmental samples</taxon>
    </lineage>
</organism>
<feature type="domain" description="Plasmid replication protein origin binding" evidence="1">
    <location>
        <begin position="9"/>
        <end position="124"/>
    </location>
</feature>
<evidence type="ECO:0008006" key="4">
    <source>
        <dbReference type="Google" id="ProtNLM"/>
    </source>
</evidence>
<protein>
    <recommendedName>
        <fullName evidence="4">Replication protein</fullName>
    </recommendedName>
</protein>
<dbReference type="AlphaFoldDB" id="A0A0H5QCJ6"/>
<dbReference type="EMBL" id="LN852772">
    <property type="protein sequence ID" value="CRY93847.1"/>
    <property type="molecule type" value="Genomic_DNA"/>
</dbReference>
<sequence>MAKTTKNNNVKKRNWAFVAYPESLPEDWKEQLKLSGLQGAISPLHDKDVNPDGEHKKAHYHIIVIYGAPTTYNNVLNFTRKLNATIPQALENVRGMYRYFSHKDNPEKYQYDDKDIECFNGFNIRDFVELTSSEITELKKKVMCFIREHDLDEYSDLIDTLMQDESLADELEVAMNNTLLFDRFLTSRRYKKEKAQRQKEEL</sequence>
<geneLocation type="plasmid" evidence="3">
    <name>pRGRH0081</name>
</geneLocation>
<dbReference type="GO" id="GO:0003677">
    <property type="term" value="F:DNA binding"/>
    <property type="evidence" value="ECO:0007669"/>
    <property type="project" value="InterPro"/>
</dbReference>
<dbReference type="Pfam" id="PF01719">
    <property type="entry name" value="Rep_OBD"/>
    <property type="match status" value="1"/>
</dbReference>
<keyword evidence="3" id="KW-0614">Plasmid</keyword>
<dbReference type="InterPro" id="IPR002631">
    <property type="entry name" value="Plasmid_rep_OBD"/>
</dbReference>
<dbReference type="GO" id="GO:0006260">
    <property type="term" value="P:DNA replication"/>
    <property type="evidence" value="ECO:0007669"/>
    <property type="project" value="InterPro"/>
</dbReference>